<feature type="transmembrane region" description="Helical" evidence="9">
    <location>
        <begin position="9"/>
        <end position="30"/>
    </location>
</feature>
<dbReference type="GO" id="GO:0043952">
    <property type="term" value="P:protein transport by the Sec complex"/>
    <property type="evidence" value="ECO:0007669"/>
    <property type="project" value="UniProtKB-UniRule"/>
</dbReference>
<dbReference type="GO" id="GO:0005886">
    <property type="term" value="C:plasma membrane"/>
    <property type="evidence" value="ECO:0007669"/>
    <property type="project" value="UniProtKB-SubCell"/>
</dbReference>
<keyword evidence="3 9" id="KW-1003">Cell membrane</keyword>
<keyword evidence="8 9" id="KW-0472">Membrane</keyword>
<keyword evidence="5 9" id="KW-0653">Protein transport</keyword>
<dbReference type="InterPro" id="IPR005665">
    <property type="entry name" value="SecF_bac"/>
</dbReference>
<sequence length="293" mass="32496">MNIIKHRKFYFIFSGFLFAVSLASLILWGLKLGIDFTGGSLLEVELRNQPFSSQEIQDKLKPLDLGEINIQPTGERGAILRFKNVDELTHQSVLSSLGDAEEKRFESVGPMVGEELKSRAIWAIGLSLIMIVTYIAWAFRKVSRPVPSWQYGAAALVALFHDVIIPAGVFSLLGHFWGVEIGLLFVTALLTVLGFSVHDTIVVFDRIRENLHRGLGGDFEEKVNASVNQTIVRSINTSFTVLLTLLAIYFLGGVTVKLFALVLIIGVAFGTYSSIFIASPLLVVLERWGRKKK</sequence>
<dbReference type="GO" id="GO:0065002">
    <property type="term" value="P:intracellular protein transmembrane transport"/>
    <property type="evidence" value="ECO:0007669"/>
    <property type="project" value="UniProtKB-UniRule"/>
</dbReference>
<feature type="transmembrane region" description="Helical" evidence="9">
    <location>
        <begin position="231"/>
        <end position="252"/>
    </location>
</feature>
<keyword evidence="2 9" id="KW-0813">Transport</keyword>
<feature type="transmembrane region" description="Helical" evidence="9">
    <location>
        <begin position="258"/>
        <end position="285"/>
    </location>
</feature>
<dbReference type="Gene3D" id="1.20.1640.10">
    <property type="entry name" value="Multidrug efflux transporter AcrB transmembrane domain"/>
    <property type="match status" value="1"/>
</dbReference>
<reference evidence="11 12" key="1">
    <citation type="submission" date="2017-09" db="EMBL/GenBank/DDBJ databases">
        <title>Depth-based differentiation of microbial function through sediment-hosted aquifers and enrichment of novel symbionts in the deep terrestrial subsurface.</title>
        <authorList>
            <person name="Probst A.J."/>
            <person name="Ladd B."/>
            <person name="Jarett J.K."/>
            <person name="Geller-Mcgrath D.E."/>
            <person name="Sieber C.M."/>
            <person name="Emerson J.B."/>
            <person name="Anantharaman K."/>
            <person name="Thomas B.C."/>
            <person name="Malmstrom R."/>
            <person name="Stieglmeier M."/>
            <person name="Klingl A."/>
            <person name="Woyke T."/>
            <person name="Ryan C.M."/>
            <person name="Banfield J.F."/>
        </authorList>
    </citation>
    <scope>NUCLEOTIDE SEQUENCE [LARGE SCALE GENOMIC DNA]</scope>
    <source>
        <strain evidence="11">CG11_big_fil_rev_8_21_14_0_20_44_10</strain>
    </source>
</reference>
<evidence type="ECO:0000256" key="1">
    <source>
        <dbReference type="ARBA" id="ARBA00004651"/>
    </source>
</evidence>
<protein>
    <recommendedName>
        <fullName evidence="9">Protein-export membrane protein SecF</fullName>
    </recommendedName>
</protein>
<evidence type="ECO:0000256" key="8">
    <source>
        <dbReference type="ARBA" id="ARBA00023136"/>
    </source>
</evidence>
<name>A0A2H0KPB8_9BACT</name>
<feature type="transmembrane region" description="Helical" evidence="9">
    <location>
        <begin position="183"/>
        <end position="204"/>
    </location>
</feature>
<dbReference type="InterPro" id="IPR022646">
    <property type="entry name" value="SecD/SecF_CS"/>
</dbReference>
<evidence type="ECO:0000256" key="2">
    <source>
        <dbReference type="ARBA" id="ARBA00022448"/>
    </source>
</evidence>
<evidence type="ECO:0000313" key="11">
    <source>
        <dbReference type="EMBL" id="PIQ73983.1"/>
    </source>
</evidence>
<dbReference type="Proteomes" id="UP000231550">
    <property type="component" value="Unassembled WGS sequence"/>
</dbReference>
<dbReference type="PANTHER" id="PTHR30081">
    <property type="entry name" value="PROTEIN-EXPORT MEMBRANE PROTEIN SEC"/>
    <property type="match status" value="1"/>
</dbReference>
<dbReference type="EMBL" id="PCVN01000123">
    <property type="protein sequence ID" value="PIQ73983.1"/>
    <property type="molecule type" value="Genomic_DNA"/>
</dbReference>
<dbReference type="PRINTS" id="PR01755">
    <property type="entry name" value="SECFTRNLCASE"/>
</dbReference>
<proteinExistence type="inferred from homology"/>
<dbReference type="InterPro" id="IPR048634">
    <property type="entry name" value="SecD_SecF_C"/>
</dbReference>
<feature type="transmembrane region" description="Helical" evidence="9">
    <location>
        <begin position="120"/>
        <end position="139"/>
    </location>
</feature>
<keyword evidence="4 9" id="KW-0812">Transmembrane</keyword>
<comment type="subunit">
    <text evidence="9">Forms a complex with SecD. Part of the essential Sec protein translocation apparatus which comprises SecA, SecYEG and auxiliary proteins SecDF. Other proteins may also be involved.</text>
</comment>
<evidence type="ECO:0000313" key="12">
    <source>
        <dbReference type="Proteomes" id="UP000231550"/>
    </source>
</evidence>
<dbReference type="GO" id="GO:0015450">
    <property type="term" value="F:protein-transporting ATPase activity"/>
    <property type="evidence" value="ECO:0007669"/>
    <property type="project" value="InterPro"/>
</dbReference>
<gene>
    <name evidence="9 11" type="primary">secF</name>
    <name evidence="11" type="ORF">COV85_04525</name>
</gene>
<dbReference type="PANTHER" id="PTHR30081:SF8">
    <property type="entry name" value="PROTEIN TRANSLOCASE SUBUNIT SECF"/>
    <property type="match status" value="1"/>
</dbReference>
<feature type="transmembrane region" description="Helical" evidence="9">
    <location>
        <begin position="151"/>
        <end position="177"/>
    </location>
</feature>
<dbReference type="InterPro" id="IPR022813">
    <property type="entry name" value="SecD/SecF_arch_bac"/>
</dbReference>
<dbReference type="GO" id="GO:0006605">
    <property type="term" value="P:protein targeting"/>
    <property type="evidence" value="ECO:0007669"/>
    <property type="project" value="UniProtKB-UniRule"/>
</dbReference>
<evidence type="ECO:0000256" key="7">
    <source>
        <dbReference type="ARBA" id="ARBA00023010"/>
    </source>
</evidence>
<organism evidence="11 12">
    <name type="scientific">Candidatus Portnoybacteria bacterium CG11_big_fil_rev_8_21_14_0_20_44_10</name>
    <dbReference type="NCBI Taxonomy" id="1974818"/>
    <lineage>
        <taxon>Bacteria</taxon>
        <taxon>Candidatus Portnoyibacteriota</taxon>
    </lineage>
</organism>
<dbReference type="InterPro" id="IPR022645">
    <property type="entry name" value="SecD/SecF_bac"/>
</dbReference>
<dbReference type="HAMAP" id="MF_01464_B">
    <property type="entry name" value="SecF_B"/>
    <property type="match status" value="1"/>
</dbReference>
<evidence type="ECO:0000256" key="3">
    <source>
        <dbReference type="ARBA" id="ARBA00022475"/>
    </source>
</evidence>
<comment type="caution">
    <text evidence="11">The sequence shown here is derived from an EMBL/GenBank/DDBJ whole genome shotgun (WGS) entry which is preliminary data.</text>
</comment>
<dbReference type="NCBIfam" id="TIGR00966">
    <property type="entry name" value="transloc_SecF"/>
    <property type="match status" value="1"/>
</dbReference>
<feature type="domain" description="Protein export membrane protein SecD/SecF C-terminal" evidence="10">
    <location>
        <begin position="96"/>
        <end position="286"/>
    </location>
</feature>
<comment type="function">
    <text evidence="9">Part of the Sec protein translocase complex. Interacts with the SecYEG preprotein conducting channel. SecDF uses the proton motive force (PMF) to complete protein translocation after the ATP-dependent function of SecA.</text>
</comment>
<comment type="subcellular location">
    <subcellularLocation>
        <location evidence="1 9">Cell membrane</location>
        <topology evidence="1 9">Multi-pass membrane protein</topology>
    </subcellularLocation>
</comment>
<evidence type="ECO:0000259" key="10">
    <source>
        <dbReference type="Pfam" id="PF02355"/>
    </source>
</evidence>
<dbReference type="Pfam" id="PF07549">
    <property type="entry name" value="Sec_GG"/>
    <property type="match status" value="1"/>
</dbReference>
<evidence type="ECO:0000256" key="9">
    <source>
        <dbReference type="HAMAP-Rule" id="MF_01464"/>
    </source>
</evidence>
<evidence type="ECO:0000256" key="6">
    <source>
        <dbReference type="ARBA" id="ARBA00022989"/>
    </source>
</evidence>
<evidence type="ECO:0000256" key="4">
    <source>
        <dbReference type="ARBA" id="ARBA00022692"/>
    </source>
</evidence>
<accession>A0A2H0KPB8</accession>
<dbReference type="Pfam" id="PF02355">
    <property type="entry name" value="SecD_SecF_C"/>
    <property type="match status" value="1"/>
</dbReference>
<comment type="similarity">
    <text evidence="9">Belongs to the SecD/SecF family. SecF subfamily.</text>
</comment>
<keyword evidence="6 9" id="KW-1133">Transmembrane helix</keyword>
<dbReference type="AlphaFoldDB" id="A0A2H0KPB8"/>
<evidence type="ECO:0000256" key="5">
    <source>
        <dbReference type="ARBA" id="ARBA00022927"/>
    </source>
</evidence>
<keyword evidence="7 9" id="KW-0811">Translocation</keyword>
<dbReference type="SUPFAM" id="SSF82866">
    <property type="entry name" value="Multidrug efflux transporter AcrB transmembrane domain"/>
    <property type="match status" value="1"/>
</dbReference>